<dbReference type="Pfam" id="PF20092">
    <property type="entry name" value="DUF6483"/>
    <property type="match status" value="1"/>
</dbReference>
<reference evidence="1 2" key="1">
    <citation type="submission" date="2019-03" db="EMBL/GenBank/DDBJ databases">
        <title>Draft Genome Sequence of Desulfosporosinus fructosivorans Strain 63.6F, Isolated from Marine Sediment in the Baltic Sea.</title>
        <authorList>
            <person name="Hausmann B."/>
            <person name="Vandieken V."/>
            <person name="Pjevac P."/>
            <person name="Schreck K."/>
            <person name="Herbold C.W."/>
            <person name="Loy A."/>
        </authorList>
    </citation>
    <scope>NUCLEOTIDE SEQUENCE [LARGE SCALE GENOMIC DNA]</scope>
    <source>
        <strain evidence="1 2">63.6F</strain>
    </source>
</reference>
<dbReference type="InterPro" id="IPR045507">
    <property type="entry name" value="DUF6483"/>
</dbReference>
<dbReference type="OrthoDB" id="1905743at2"/>
<dbReference type="Proteomes" id="UP000298460">
    <property type="component" value="Unassembled WGS sequence"/>
</dbReference>
<organism evidence="1 2">
    <name type="scientific">Desulfosporosinus fructosivorans</name>
    <dbReference type="NCBI Taxonomy" id="2018669"/>
    <lineage>
        <taxon>Bacteria</taxon>
        <taxon>Bacillati</taxon>
        <taxon>Bacillota</taxon>
        <taxon>Clostridia</taxon>
        <taxon>Eubacteriales</taxon>
        <taxon>Desulfitobacteriaceae</taxon>
        <taxon>Desulfosporosinus</taxon>
    </lineage>
</organism>
<accession>A0A4Z0QX97</accession>
<evidence type="ECO:0000313" key="2">
    <source>
        <dbReference type="Proteomes" id="UP000298460"/>
    </source>
</evidence>
<dbReference type="AlphaFoldDB" id="A0A4Z0QX97"/>
<comment type="caution">
    <text evidence="1">The sequence shown here is derived from an EMBL/GenBank/DDBJ whole genome shotgun (WGS) entry which is preliminary data.</text>
</comment>
<name>A0A4Z0QX97_9FIRM</name>
<proteinExistence type="predicted"/>
<protein>
    <recommendedName>
        <fullName evidence="3">Tetratricopeptide repeat protein</fullName>
    </recommendedName>
</protein>
<gene>
    <name evidence="1" type="ORF">E4K67_28050</name>
</gene>
<evidence type="ECO:0000313" key="1">
    <source>
        <dbReference type="EMBL" id="TGE34939.1"/>
    </source>
</evidence>
<sequence>MKMIRQFTNAIAKIMGLKTESKIEESQEVLTDTLKDFTGLNKEVLEVLPYEILIQNVSGSKNTNTVKSLVLAELLNQQADIYEITGEMSRARNLYFKSLNIMINVISDSDNSILKQNQDKVNDLIEKVRGYDIPKESMLLLFQYHELTNNYAKAEDILYKLIEETEANNDLVAKGIAFYERLIHIDPSELKKGNLPIDEVLEGLANLENIGMNHSENHFRNRRLPE</sequence>
<keyword evidence="2" id="KW-1185">Reference proteome</keyword>
<dbReference type="EMBL" id="SPQQ01000024">
    <property type="protein sequence ID" value="TGE34939.1"/>
    <property type="molecule type" value="Genomic_DNA"/>
</dbReference>
<evidence type="ECO:0008006" key="3">
    <source>
        <dbReference type="Google" id="ProtNLM"/>
    </source>
</evidence>